<keyword evidence="1 2" id="KW-0479">Metal-binding</keyword>
<dbReference type="GO" id="GO:0004722">
    <property type="term" value="F:protein serine/threonine phosphatase activity"/>
    <property type="evidence" value="ECO:0007669"/>
    <property type="project" value="UniProtKB-EC"/>
</dbReference>
<evidence type="ECO:0000256" key="2">
    <source>
        <dbReference type="RuleBase" id="RU366020"/>
    </source>
</evidence>
<dbReference type="InterPro" id="IPR036457">
    <property type="entry name" value="PPM-type-like_dom_sf"/>
</dbReference>
<comment type="similarity">
    <text evidence="2">Belongs to the PP2C family.</text>
</comment>
<reference evidence="3" key="2">
    <citation type="submission" date="2008-12" db="EMBL/GenBank/DDBJ databases">
        <title>Improved gene annotation of the rice (Oryza sativa) genomes.</title>
        <authorList>
            <person name="Wang J."/>
            <person name="Li R."/>
            <person name="Fan W."/>
            <person name="Huang Q."/>
            <person name="Zhang J."/>
            <person name="Zhou Y."/>
            <person name="Hu Y."/>
            <person name="Zi S."/>
            <person name="Li J."/>
            <person name="Ni P."/>
            <person name="Zheng H."/>
            <person name="Zhang Y."/>
            <person name="Zhao M."/>
            <person name="Hao Q."/>
            <person name="McDermott J."/>
            <person name="Samudrala R."/>
            <person name="Kristiansen K."/>
            <person name="Wong G.K.-S."/>
        </authorList>
    </citation>
    <scope>NUCLEOTIDE SEQUENCE</scope>
</reference>
<dbReference type="Gene3D" id="3.60.40.10">
    <property type="entry name" value="PPM-type phosphatase domain"/>
    <property type="match status" value="1"/>
</dbReference>
<dbReference type="PANTHER" id="PTHR12320:SF87">
    <property type="entry name" value="PROTEIN PHOSPHATASE 2C 24-RELATED"/>
    <property type="match status" value="1"/>
</dbReference>
<accession>B9F190</accession>
<sequence>MEALPQIRQTLSEIDRRIPDALRVAMGLRLRPTAGAALEEVTRIAASCLPRPCPEGGDDPMECDEAAPARALRMEARVVLPARPRRGHALPRSRCSRDGKLFFRSEAQVHSFNYPFQLSVKNGNSVTSAARGGVEVKEGDVVVAGTDGLFDNVTSEELQRIVAMGRALGLSPKQTADVVAGFAYEASTTMGRDTPFSLESRKKQGTIFRRGKRDDITVVVAYIV</sequence>
<proteinExistence type="inferred from homology"/>
<keyword evidence="2" id="KW-0378">Hydrolase</keyword>
<keyword evidence="2" id="KW-0460">Magnesium</keyword>
<name>B9F190_ORYSJ</name>
<comment type="cofactor">
    <cofactor evidence="2">
        <name>Mn(2+)</name>
        <dbReference type="ChEBI" id="CHEBI:29035"/>
    </cofactor>
</comment>
<reference evidence="3" key="1">
    <citation type="journal article" date="2005" name="PLoS Biol.">
        <title>The genomes of Oryza sativa: a history of duplications.</title>
        <authorList>
            <person name="Yu J."/>
            <person name="Wang J."/>
            <person name="Lin W."/>
            <person name="Li S."/>
            <person name="Li H."/>
            <person name="Zhou J."/>
            <person name="Ni P."/>
            <person name="Dong W."/>
            <person name="Hu S."/>
            <person name="Zeng C."/>
            <person name="Zhang J."/>
            <person name="Zhang Y."/>
            <person name="Li R."/>
            <person name="Xu Z."/>
            <person name="Li S."/>
            <person name="Li X."/>
            <person name="Zheng H."/>
            <person name="Cong L."/>
            <person name="Lin L."/>
            <person name="Yin J."/>
            <person name="Geng J."/>
            <person name="Li G."/>
            <person name="Shi J."/>
            <person name="Liu J."/>
            <person name="Lv H."/>
            <person name="Li J."/>
            <person name="Wang J."/>
            <person name="Deng Y."/>
            <person name="Ran L."/>
            <person name="Shi X."/>
            <person name="Wang X."/>
            <person name="Wu Q."/>
            <person name="Li C."/>
            <person name="Ren X."/>
            <person name="Wang J."/>
            <person name="Wang X."/>
            <person name="Li D."/>
            <person name="Liu D."/>
            <person name="Zhang X."/>
            <person name="Ji Z."/>
            <person name="Zhao W."/>
            <person name="Sun Y."/>
            <person name="Zhang Z."/>
            <person name="Bao J."/>
            <person name="Han Y."/>
            <person name="Dong L."/>
            <person name="Ji J."/>
            <person name="Chen P."/>
            <person name="Wu S."/>
            <person name="Liu J."/>
            <person name="Xiao Y."/>
            <person name="Bu D."/>
            <person name="Tan J."/>
            <person name="Yang L."/>
            <person name="Ye C."/>
            <person name="Zhang J."/>
            <person name="Xu J."/>
            <person name="Zhou Y."/>
            <person name="Yu Y."/>
            <person name="Zhang B."/>
            <person name="Zhuang S."/>
            <person name="Wei H."/>
            <person name="Liu B."/>
            <person name="Lei M."/>
            <person name="Yu H."/>
            <person name="Li Y."/>
            <person name="Xu H."/>
            <person name="Wei S."/>
            <person name="He X."/>
            <person name="Fang L."/>
            <person name="Zhang Z."/>
            <person name="Zhang Y."/>
            <person name="Huang X."/>
            <person name="Su Z."/>
            <person name="Tong W."/>
            <person name="Li J."/>
            <person name="Tong Z."/>
            <person name="Li S."/>
            <person name="Ye J."/>
            <person name="Wang L."/>
            <person name="Fang L."/>
            <person name="Lei T."/>
            <person name="Chen C."/>
            <person name="Chen H."/>
            <person name="Xu Z."/>
            <person name="Li H."/>
            <person name="Huang H."/>
            <person name="Zhang F."/>
            <person name="Xu H."/>
            <person name="Li N."/>
            <person name="Zhao C."/>
            <person name="Li S."/>
            <person name="Dong L."/>
            <person name="Huang Y."/>
            <person name="Li L."/>
            <person name="Xi Y."/>
            <person name="Qi Q."/>
            <person name="Li W."/>
            <person name="Zhang B."/>
            <person name="Hu W."/>
            <person name="Zhang Y."/>
            <person name="Tian X."/>
            <person name="Jiao Y."/>
            <person name="Liang X."/>
            <person name="Jin J."/>
            <person name="Gao L."/>
            <person name="Zheng W."/>
            <person name="Hao B."/>
            <person name="Liu S."/>
            <person name="Wang W."/>
            <person name="Yuan L."/>
            <person name="Cao M."/>
            <person name="McDermott J."/>
            <person name="Samudrala R."/>
            <person name="Wang J."/>
            <person name="Wong G.K."/>
            <person name="Yang H."/>
        </authorList>
    </citation>
    <scope>NUCLEOTIDE SEQUENCE [LARGE SCALE GENOMIC DNA]</scope>
</reference>
<dbReference type="PANTHER" id="PTHR12320">
    <property type="entry name" value="PROTEIN PHOSPHATASE 2C"/>
    <property type="match status" value="1"/>
</dbReference>
<keyword evidence="2" id="KW-0464">Manganese</keyword>
<dbReference type="GO" id="GO:0046872">
    <property type="term" value="F:metal ion binding"/>
    <property type="evidence" value="ECO:0007669"/>
    <property type="project" value="UniProtKB-UniRule"/>
</dbReference>
<evidence type="ECO:0000256" key="1">
    <source>
        <dbReference type="ARBA" id="ARBA00022723"/>
    </source>
</evidence>
<gene>
    <name evidence="3" type="ORF">OsJ_07634</name>
</gene>
<dbReference type="EC" id="3.1.3.16" evidence="2"/>
<comment type="catalytic activity">
    <reaction evidence="2">
        <text>O-phospho-L-seryl-[protein] + H2O = L-seryl-[protein] + phosphate</text>
        <dbReference type="Rhea" id="RHEA:20629"/>
        <dbReference type="Rhea" id="RHEA-COMP:9863"/>
        <dbReference type="Rhea" id="RHEA-COMP:11604"/>
        <dbReference type="ChEBI" id="CHEBI:15377"/>
        <dbReference type="ChEBI" id="CHEBI:29999"/>
        <dbReference type="ChEBI" id="CHEBI:43474"/>
        <dbReference type="ChEBI" id="CHEBI:83421"/>
        <dbReference type="EC" id="3.1.3.16"/>
    </reaction>
</comment>
<organism evidence="3">
    <name type="scientific">Oryza sativa subsp. japonica</name>
    <name type="common">Rice</name>
    <dbReference type="NCBI Taxonomy" id="39947"/>
    <lineage>
        <taxon>Eukaryota</taxon>
        <taxon>Viridiplantae</taxon>
        <taxon>Streptophyta</taxon>
        <taxon>Embryophyta</taxon>
        <taxon>Tracheophyta</taxon>
        <taxon>Spermatophyta</taxon>
        <taxon>Magnoliopsida</taxon>
        <taxon>Liliopsida</taxon>
        <taxon>Poales</taxon>
        <taxon>Poaceae</taxon>
        <taxon>BOP clade</taxon>
        <taxon>Oryzoideae</taxon>
        <taxon>Oryzeae</taxon>
        <taxon>Oryzinae</taxon>
        <taxon>Oryza</taxon>
        <taxon>Oryza sativa</taxon>
    </lineage>
</organism>
<dbReference type="AlphaFoldDB" id="B9F190"/>
<dbReference type="SUPFAM" id="SSF81606">
    <property type="entry name" value="PP2C-like"/>
    <property type="match status" value="1"/>
</dbReference>
<evidence type="ECO:0000313" key="3">
    <source>
        <dbReference type="EMBL" id="EEE57432.1"/>
    </source>
</evidence>
<comment type="catalytic activity">
    <reaction evidence="2">
        <text>O-phospho-L-threonyl-[protein] + H2O = L-threonyl-[protein] + phosphate</text>
        <dbReference type="Rhea" id="RHEA:47004"/>
        <dbReference type="Rhea" id="RHEA-COMP:11060"/>
        <dbReference type="Rhea" id="RHEA-COMP:11605"/>
        <dbReference type="ChEBI" id="CHEBI:15377"/>
        <dbReference type="ChEBI" id="CHEBI:30013"/>
        <dbReference type="ChEBI" id="CHEBI:43474"/>
        <dbReference type="ChEBI" id="CHEBI:61977"/>
        <dbReference type="EC" id="3.1.3.16"/>
    </reaction>
</comment>
<protein>
    <recommendedName>
        <fullName evidence="2">Protein phosphatase</fullName>
        <ecNumber evidence="2">3.1.3.16</ecNumber>
    </recommendedName>
</protein>
<comment type="cofactor">
    <cofactor evidence="2">
        <name>Mg(2+)</name>
        <dbReference type="ChEBI" id="CHEBI:18420"/>
    </cofactor>
</comment>
<dbReference type="InterPro" id="IPR039123">
    <property type="entry name" value="PPTC7"/>
</dbReference>
<dbReference type="EMBL" id="CM000139">
    <property type="protein sequence ID" value="EEE57432.1"/>
    <property type="molecule type" value="Genomic_DNA"/>
</dbReference>
<dbReference type="Proteomes" id="UP000007752">
    <property type="component" value="Chromosome 2"/>
</dbReference>
<keyword evidence="2" id="KW-0904">Protein phosphatase</keyword>